<dbReference type="EMBL" id="BAAANY010000001">
    <property type="protein sequence ID" value="GAA1656222.1"/>
    <property type="molecule type" value="Genomic_DNA"/>
</dbReference>
<keyword evidence="9" id="KW-0479">Metal-binding</keyword>
<dbReference type="InterPro" id="IPR017205">
    <property type="entry name" value="Sig_transdc_His_kinase_ChrS"/>
</dbReference>
<dbReference type="PRINTS" id="PR00344">
    <property type="entry name" value="BCTRLSENSOR"/>
</dbReference>
<evidence type="ECO:0000256" key="6">
    <source>
        <dbReference type="ARBA" id="ARBA00022485"/>
    </source>
</evidence>
<feature type="transmembrane region" description="Helical" evidence="16">
    <location>
        <begin position="18"/>
        <end position="38"/>
    </location>
</feature>
<protein>
    <recommendedName>
        <fullName evidence="5">Oxygen sensor histidine kinase NreB</fullName>
        <ecNumber evidence="4">2.7.13.3</ecNumber>
    </recommendedName>
    <alternativeName>
        <fullName evidence="15">Nitrogen regulation protein B</fullName>
    </alternativeName>
</protein>
<evidence type="ECO:0000256" key="14">
    <source>
        <dbReference type="ARBA" id="ARBA00024827"/>
    </source>
</evidence>
<comment type="cofactor">
    <cofactor evidence="2">
        <name>[4Fe-4S] cluster</name>
        <dbReference type="ChEBI" id="CHEBI:49883"/>
    </cofactor>
</comment>
<keyword evidence="16" id="KW-0472">Membrane</keyword>
<evidence type="ECO:0000256" key="10">
    <source>
        <dbReference type="ARBA" id="ARBA00022777"/>
    </source>
</evidence>
<keyword evidence="16" id="KW-0812">Transmembrane</keyword>
<evidence type="ECO:0000256" key="2">
    <source>
        <dbReference type="ARBA" id="ARBA00001966"/>
    </source>
</evidence>
<evidence type="ECO:0000313" key="18">
    <source>
        <dbReference type="EMBL" id="GAA1656222.1"/>
    </source>
</evidence>
<evidence type="ECO:0000256" key="15">
    <source>
        <dbReference type="ARBA" id="ARBA00030800"/>
    </source>
</evidence>
<dbReference type="RefSeq" id="WP_344306216.1">
    <property type="nucleotide sequence ID" value="NZ_BAAANY010000001.1"/>
</dbReference>
<sequence length="419" mass="45017">MVSTEAGTQDGWERWMELMTLVSPFVLLVVSSALTMVLKPLSSRDTAFMLVTAAVTAVWIYVDRLLIRWSRSPVGKVVVFVGLLVLSALLVLRSQWFTLFILVVYGYAFESFPVPWAIFASWCAAVVHARAFVDRWPTTFGALGEFVLLVAVIGSLASAFTLLGAASARLARGRKVVIAELLEANRKLAASMSENARLHAELVHQAEEAAVIAERQRMAREIHDTLAQGLTGIITQLEAAEQADWSRHVATATWLARQSLTEARRSVHAVRPEALEAARLPEALRNTARQWSEVNEMAAEVHVTGTAAKLPADVEVALLRAAQEGLVNVAKHAGAARVGLTLSYMPDVVTLDVRDDGVGFDPDASAAPDPGKGGYGLTGMRQRLESVGGSLVVETEPGAGTALSATVPVCPADREDFGA</sequence>
<dbReference type="PANTHER" id="PTHR24421:SF62">
    <property type="entry name" value="SENSORY TRANSDUCTION HISTIDINE KINASE"/>
    <property type="match status" value="1"/>
</dbReference>
<dbReference type="EC" id="2.7.13.3" evidence="4"/>
<feature type="transmembrane region" description="Helical" evidence="16">
    <location>
        <begin position="45"/>
        <end position="62"/>
    </location>
</feature>
<dbReference type="InterPro" id="IPR036890">
    <property type="entry name" value="HATPase_C_sf"/>
</dbReference>
<dbReference type="Pfam" id="PF07730">
    <property type="entry name" value="HisKA_3"/>
    <property type="match status" value="1"/>
</dbReference>
<dbReference type="InterPro" id="IPR003594">
    <property type="entry name" value="HATPase_dom"/>
</dbReference>
<dbReference type="InterPro" id="IPR011712">
    <property type="entry name" value="Sig_transdc_His_kin_sub3_dim/P"/>
</dbReference>
<dbReference type="InterPro" id="IPR005467">
    <property type="entry name" value="His_kinase_dom"/>
</dbReference>
<dbReference type="Pfam" id="PF02518">
    <property type="entry name" value="HATPase_c"/>
    <property type="match status" value="1"/>
</dbReference>
<keyword evidence="8" id="KW-0808">Transferase</keyword>
<keyword evidence="10" id="KW-0418">Kinase</keyword>
<evidence type="ECO:0000256" key="13">
    <source>
        <dbReference type="ARBA" id="ARBA00023014"/>
    </source>
</evidence>
<evidence type="ECO:0000256" key="4">
    <source>
        <dbReference type="ARBA" id="ARBA00012438"/>
    </source>
</evidence>
<reference evidence="18 19" key="1">
    <citation type="journal article" date="2019" name="Int. J. Syst. Evol. Microbiol.">
        <title>The Global Catalogue of Microorganisms (GCM) 10K type strain sequencing project: providing services to taxonomists for standard genome sequencing and annotation.</title>
        <authorList>
            <consortium name="The Broad Institute Genomics Platform"/>
            <consortium name="The Broad Institute Genome Sequencing Center for Infectious Disease"/>
            <person name="Wu L."/>
            <person name="Ma J."/>
        </authorList>
    </citation>
    <scope>NUCLEOTIDE SEQUENCE [LARGE SCALE GENOMIC DNA]</scope>
    <source>
        <strain evidence="18 19">JCM 14718</strain>
    </source>
</reference>
<feature type="transmembrane region" description="Helical" evidence="16">
    <location>
        <begin position="147"/>
        <end position="166"/>
    </location>
</feature>
<feature type="domain" description="Histidine kinase" evidence="17">
    <location>
        <begin position="318"/>
        <end position="411"/>
    </location>
</feature>
<dbReference type="Gene3D" id="3.30.565.10">
    <property type="entry name" value="Histidine kinase-like ATPase, C-terminal domain"/>
    <property type="match status" value="1"/>
</dbReference>
<keyword evidence="11" id="KW-0408">Iron</keyword>
<comment type="caution">
    <text evidence="18">The sequence shown here is derived from an EMBL/GenBank/DDBJ whole genome shotgun (WGS) entry which is preliminary data.</text>
</comment>
<dbReference type="CDD" id="cd16917">
    <property type="entry name" value="HATPase_UhpB-NarQ-NarX-like"/>
    <property type="match status" value="1"/>
</dbReference>
<name>A0ABN2FR92_9ACTN</name>
<evidence type="ECO:0000256" key="9">
    <source>
        <dbReference type="ARBA" id="ARBA00022723"/>
    </source>
</evidence>
<evidence type="ECO:0000256" key="5">
    <source>
        <dbReference type="ARBA" id="ARBA00017322"/>
    </source>
</evidence>
<dbReference type="InterPro" id="IPR004358">
    <property type="entry name" value="Sig_transdc_His_kin-like_C"/>
</dbReference>
<dbReference type="PANTHER" id="PTHR24421">
    <property type="entry name" value="NITRATE/NITRITE SENSOR PROTEIN NARX-RELATED"/>
    <property type="match status" value="1"/>
</dbReference>
<dbReference type="SUPFAM" id="SSF55874">
    <property type="entry name" value="ATPase domain of HSP90 chaperone/DNA topoisomerase II/histidine kinase"/>
    <property type="match status" value="1"/>
</dbReference>
<keyword evidence="7" id="KW-0963">Cytoplasm</keyword>
<feature type="transmembrane region" description="Helical" evidence="16">
    <location>
        <begin position="74"/>
        <end position="92"/>
    </location>
</feature>
<gene>
    <name evidence="18" type="ORF">GCM10009765_01890</name>
</gene>
<evidence type="ECO:0000256" key="16">
    <source>
        <dbReference type="SAM" id="Phobius"/>
    </source>
</evidence>
<dbReference type="PIRSF" id="PIRSF037434">
    <property type="entry name" value="STHK_ChrS"/>
    <property type="match status" value="1"/>
</dbReference>
<dbReference type="Proteomes" id="UP001500618">
    <property type="component" value="Unassembled WGS sequence"/>
</dbReference>
<dbReference type="Gene3D" id="1.20.5.1930">
    <property type="match status" value="1"/>
</dbReference>
<evidence type="ECO:0000256" key="1">
    <source>
        <dbReference type="ARBA" id="ARBA00000085"/>
    </source>
</evidence>
<proteinExistence type="predicted"/>
<comment type="subcellular location">
    <subcellularLocation>
        <location evidence="3">Cytoplasm</location>
    </subcellularLocation>
</comment>
<feature type="transmembrane region" description="Helical" evidence="16">
    <location>
        <begin position="99"/>
        <end position="127"/>
    </location>
</feature>
<keyword evidence="13" id="KW-0411">Iron-sulfur</keyword>
<evidence type="ECO:0000256" key="8">
    <source>
        <dbReference type="ARBA" id="ARBA00022679"/>
    </source>
</evidence>
<accession>A0ABN2FR92</accession>
<keyword evidence="6" id="KW-0004">4Fe-4S</keyword>
<dbReference type="PROSITE" id="PS50109">
    <property type="entry name" value="HIS_KIN"/>
    <property type="match status" value="1"/>
</dbReference>
<evidence type="ECO:0000313" key="19">
    <source>
        <dbReference type="Proteomes" id="UP001500618"/>
    </source>
</evidence>
<comment type="function">
    <text evidence="14">Member of the two-component regulatory system NreB/NreC involved in the control of dissimilatory nitrate/nitrite reduction in response to oxygen. NreB functions as a direct oxygen sensor histidine kinase which is autophosphorylated, in the absence of oxygen, probably at the conserved histidine residue, and transfers its phosphate group probably to a conserved aspartate residue of NreC. NreB/NreC activates the expression of the nitrate (narGHJI) and nitrite (nir) reductase operons, as well as the putative nitrate transporter gene narT.</text>
</comment>
<evidence type="ECO:0000256" key="11">
    <source>
        <dbReference type="ARBA" id="ARBA00023004"/>
    </source>
</evidence>
<comment type="catalytic activity">
    <reaction evidence="1">
        <text>ATP + protein L-histidine = ADP + protein N-phospho-L-histidine.</text>
        <dbReference type="EC" id="2.7.13.3"/>
    </reaction>
</comment>
<evidence type="ECO:0000259" key="17">
    <source>
        <dbReference type="PROSITE" id="PS50109"/>
    </source>
</evidence>
<keyword evidence="16" id="KW-1133">Transmembrane helix</keyword>
<dbReference type="SMART" id="SM00387">
    <property type="entry name" value="HATPase_c"/>
    <property type="match status" value="1"/>
</dbReference>
<keyword evidence="12" id="KW-0902">Two-component regulatory system</keyword>
<dbReference type="InterPro" id="IPR050482">
    <property type="entry name" value="Sensor_HK_TwoCompSys"/>
</dbReference>
<evidence type="ECO:0000256" key="3">
    <source>
        <dbReference type="ARBA" id="ARBA00004496"/>
    </source>
</evidence>
<evidence type="ECO:0000256" key="12">
    <source>
        <dbReference type="ARBA" id="ARBA00023012"/>
    </source>
</evidence>
<keyword evidence="19" id="KW-1185">Reference proteome</keyword>
<evidence type="ECO:0000256" key="7">
    <source>
        <dbReference type="ARBA" id="ARBA00022490"/>
    </source>
</evidence>
<organism evidence="18 19">
    <name type="scientific">Fodinicola feengrottensis</name>
    <dbReference type="NCBI Taxonomy" id="435914"/>
    <lineage>
        <taxon>Bacteria</taxon>
        <taxon>Bacillati</taxon>
        <taxon>Actinomycetota</taxon>
        <taxon>Actinomycetes</taxon>
        <taxon>Mycobacteriales</taxon>
        <taxon>Fodinicola</taxon>
    </lineage>
</organism>